<comment type="caution">
    <text evidence="1">The sequence shown here is derived from an EMBL/GenBank/DDBJ whole genome shotgun (WGS) entry which is preliminary data.</text>
</comment>
<dbReference type="InterPro" id="IPR023214">
    <property type="entry name" value="HAD_sf"/>
</dbReference>
<gene>
    <name evidence="1" type="ORF">QCL97_017205</name>
</gene>
<protein>
    <recommendedName>
        <fullName evidence="3">Haloacid dehalogenase</fullName>
    </recommendedName>
</protein>
<evidence type="ECO:0008006" key="3">
    <source>
        <dbReference type="Google" id="ProtNLM"/>
    </source>
</evidence>
<sequence length="63" mass="6779">MPTERACLASAHNGNLAAARRCGFQTAFIPRLPEFGPNQQTDLMAEQDWVTGSLVELACMLGA</sequence>
<proteinExistence type="predicted"/>
<dbReference type="RefSeq" id="WP_307909782.1">
    <property type="nucleotide sequence ID" value="NZ_JAVFJF020000047.1"/>
</dbReference>
<dbReference type="Proteomes" id="UP001224516">
    <property type="component" value="Unassembled WGS sequence"/>
</dbReference>
<reference evidence="1 2" key="1">
    <citation type="submission" date="2023-12" db="EMBL/GenBank/DDBJ databases">
        <title>Evaluation and characterization of a potential secondary metabolite violacein from indigenous Chromobacterium amazonense SAM215.</title>
        <authorList>
            <person name="Tarafdar M.R."/>
            <person name="Abedin S.M."/>
            <person name="Atiqua A."/>
            <person name="Saha A."/>
            <person name="Khan S.N."/>
        </authorList>
    </citation>
    <scope>NUCLEOTIDE SEQUENCE [LARGE SCALE GENOMIC DNA]</scope>
    <source>
        <strain evidence="1 2">SAM215</strain>
    </source>
</reference>
<organism evidence="1 2">
    <name type="scientific">Chromobacterium amazonense</name>
    <dbReference type="NCBI Taxonomy" id="1382803"/>
    <lineage>
        <taxon>Bacteria</taxon>
        <taxon>Pseudomonadati</taxon>
        <taxon>Pseudomonadota</taxon>
        <taxon>Betaproteobacteria</taxon>
        <taxon>Neisseriales</taxon>
        <taxon>Chromobacteriaceae</taxon>
        <taxon>Chromobacterium</taxon>
    </lineage>
</organism>
<accession>A0ABU8V5U2</accession>
<dbReference type="Gene3D" id="3.40.50.1000">
    <property type="entry name" value="HAD superfamily/HAD-like"/>
    <property type="match status" value="1"/>
</dbReference>
<name>A0ABU8V5U2_9NEIS</name>
<dbReference type="EMBL" id="JAVFJF020000047">
    <property type="protein sequence ID" value="MEJ8676471.1"/>
    <property type="molecule type" value="Genomic_DNA"/>
</dbReference>
<evidence type="ECO:0000313" key="2">
    <source>
        <dbReference type="Proteomes" id="UP001224516"/>
    </source>
</evidence>
<evidence type="ECO:0000313" key="1">
    <source>
        <dbReference type="EMBL" id="MEJ8676471.1"/>
    </source>
</evidence>
<keyword evidence="2" id="KW-1185">Reference proteome</keyword>